<reference evidence="1 2" key="1">
    <citation type="journal article" date="2014" name="Curr. Biol.">
        <title>The genome of the clonal raider ant Cerapachys biroi.</title>
        <authorList>
            <person name="Oxley P.R."/>
            <person name="Ji L."/>
            <person name="Fetter-Pruneda I."/>
            <person name="McKenzie S.K."/>
            <person name="Li C."/>
            <person name="Hu H."/>
            <person name="Zhang G."/>
            <person name="Kronauer D.J."/>
        </authorList>
    </citation>
    <scope>NUCLEOTIDE SEQUENCE [LARGE SCALE GENOMIC DNA]</scope>
</reference>
<accession>A0A026W2V5</accession>
<dbReference type="AlphaFoldDB" id="A0A026W2V5"/>
<name>A0A026W2V5_OOCBI</name>
<protein>
    <submittedName>
        <fullName evidence="1">Uncharacterized protein</fullName>
    </submittedName>
</protein>
<keyword evidence="2" id="KW-1185">Reference proteome</keyword>
<gene>
    <name evidence="1" type="ORF">X777_11130</name>
</gene>
<dbReference type="Proteomes" id="UP000053097">
    <property type="component" value="Unassembled WGS sequence"/>
</dbReference>
<organism evidence="1 2">
    <name type="scientific">Ooceraea biroi</name>
    <name type="common">Clonal raider ant</name>
    <name type="synonym">Cerapachys biroi</name>
    <dbReference type="NCBI Taxonomy" id="2015173"/>
    <lineage>
        <taxon>Eukaryota</taxon>
        <taxon>Metazoa</taxon>
        <taxon>Ecdysozoa</taxon>
        <taxon>Arthropoda</taxon>
        <taxon>Hexapoda</taxon>
        <taxon>Insecta</taxon>
        <taxon>Pterygota</taxon>
        <taxon>Neoptera</taxon>
        <taxon>Endopterygota</taxon>
        <taxon>Hymenoptera</taxon>
        <taxon>Apocrita</taxon>
        <taxon>Aculeata</taxon>
        <taxon>Formicoidea</taxon>
        <taxon>Formicidae</taxon>
        <taxon>Dorylinae</taxon>
        <taxon>Ooceraea</taxon>
    </lineage>
</organism>
<dbReference type="EMBL" id="KK107458">
    <property type="protein sequence ID" value="EZA50407.1"/>
    <property type="molecule type" value="Genomic_DNA"/>
</dbReference>
<evidence type="ECO:0000313" key="2">
    <source>
        <dbReference type="Proteomes" id="UP000053097"/>
    </source>
</evidence>
<dbReference type="OrthoDB" id="7701713at2759"/>
<evidence type="ECO:0000313" key="1">
    <source>
        <dbReference type="EMBL" id="EZA50407.1"/>
    </source>
</evidence>
<dbReference type="OMA" id="RIADAMC"/>
<proteinExistence type="predicted"/>
<sequence>MNFLRDSCLIRPTQTNVTWDSVNEGSREDEIISDVDMSNDVDRDADEDCSLASASIYTRKKRSRTNIAKESEETISAINRIADAMCTEEPNIVIPPLPASDEVDSMLHATGLQLRRMPYQRRM</sequence>